<proteinExistence type="predicted"/>
<evidence type="ECO:0000313" key="2">
    <source>
        <dbReference type="Proteomes" id="UP000054024"/>
    </source>
</evidence>
<dbReference type="Proteomes" id="UP000054024">
    <property type="component" value="Unassembled WGS sequence"/>
</dbReference>
<dbReference type="OrthoDB" id="3695711at2"/>
<reference evidence="1 2" key="1">
    <citation type="submission" date="2015-10" db="EMBL/GenBank/DDBJ databases">
        <title>Draft genome sequence of Streptomyces curacoi DSM 40107, type strain for the species Streptomyces curacoi.</title>
        <authorList>
            <person name="Ruckert C."/>
            <person name="Winkler A."/>
            <person name="Kalinowski J."/>
            <person name="Kampfer P."/>
            <person name="Glaeser S."/>
        </authorList>
    </citation>
    <scope>NUCLEOTIDE SEQUENCE [LARGE SCALE GENOMIC DNA]</scope>
    <source>
        <strain evidence="1 2">DSM 40107</strain>
    </source>
</reference>
<evidence type="ECO:0000313" key="1">
    <source>
        <dbReference type="EMBL" id="KUM68868.1"/>
    </source>
</evidence>
<gene>
    <name evidence="1" type="ORF">AQI70_33225</name>
</gene>
<comment type="caution">
    <text evidence="1">The sequence shown here is derived from an EMBL/GenBank/DDBJ whole genome shotgun (WGS) entry which is preliminary data.</text>
</comment>
<dbReference type="RefSeq" id="WP_062156160.1">
    <property type="nucleotide sequence ID" value="NZ_KQ947995.1"/>
</dbReference>
<organism evidence="1 2">
    <name type="scientific">Streptomyces curacoi</name>
    <dbReference type="NCBI Taxonomy" id="146536"/>
    <lineage>
        <taxon>Bacteria</taxon>
        <taxon>Bacillati</taxon>
        <taxon>Actinomycetota</taxon>
        <taxon>Actinomycetes</taxon>
        <taxon>Kitasatosporales</taxon>
        <taxon>Streptomycetaceae</taxon>
        <taxon>Streptomyces</taxon>
    </lineage>
</organism>
<dbReference type="AlphaFoldDB" id="A0A124GVI3"/>
<name>A0A124GVI3_9ACTN</name>
<keyword evidence="2" id="KW-1185">Reference proteome</keyword>
<accession>A0A124GVI3</accession>
<sequence>MPAKKKPRQGPINKVKAEVAAEAAQHAIDAGRHVLVYKFIEADQGRSSTGPMTGMNDQIEAIEALGWTLDKMSVTQSEVLTGSITGFTKYASHPMNERIALVCIFRRS</sequence>
<dbReference type="EMBL" id="LMWJ01000030">
    <property type="protein sequence ID" value="KUM68868.1"/>
    <property type="molecule type" value="Genomic_DNA"/>
</dbReference>
<protein>
    <submittedName>
        <fullName evidence="1">Uncharacterized protein</fullName>
    </submittedName>
</protein>